<proteinExistence type="predicted"/>
<dbReference type="Pfam" id="PF08387">
    <property type="entry name" value="FBD"/>
    <property type="match status" value="1"/>
</dbReference>
<dbReference type="InterPro" id="IPR053772">
    <property type="entry name" value="At1g61320/At1g61330-like"/>
</dbReference>
<evidence type="ECO:0000313" key="2">
    <source>
        <dbReference type="EMBL" id="KAF5752140.1"/>
    </source>
</evidence>
<name>A0A7J7E0G8_TRIWF</name>
<feature type="domain" description="FBD" evidence="1">
    <location>
        <begin position="64"/>
        <end position="106"/>
    </location>
</feature>
<evidence type="ECO:0000259" key="1">
    <source>
        <dbReference type="Pfam" id="PF08387"/>
    </source>
</evidence>
<dbReference type="EMBL" id="JAAARO010000001">
    <property type="protein sequence ID" value="KAF5752140.1"/>
    <property type="molecule type" value="Genomic_DNA"/>
</dbReference>
<dbReference type="Proteomes" id="UP000593562">
    <property type="component" value="Unassembled WGS sequence"/>
</dbReference>
<dbReference type="PANTHER" id="PTHR34145">
    <property type="entry name" value="OS02G0105600 PROTEIN"/>
    <property type="match status" value="1"/>
</dbReference>
<evidence type="ECO:0000313" key="3">
    <source>
        <dbReference type="Proteomes" id="UP000593562"/>
    </source>
</evidence>
<organism evidence="2 3">
    <name type="scientific">Tripterygium wilfordii</name>
    <name type="common">Thunder God vine</name>
    <dbReference type="NCBI Taxonomy" id="458696"/>
    <lineage>
        <taxon>Eukaryota</taxon>
        <taxon>Viridiplantae</taxon>
        <taxon>Streptophyta</taxon>
        <taxon>Embryophyta</taxon>
        <taxon>Tracheophyta</taxon>
        <taxon>Spermatophyta</taxon>
        <taxon>Magnoliopsida</taxon>
        <taxon>eudicotyledons</taxon>
        <taxon>Gunneridae</taxon>
        <taxon>Pentapetalae</taxon>
        <taxon>rosids</taxon>
        <taxon>fabids</taxon>
        <taxon>Celastrales</taxon>
        <taxon>Celastraceae</taxon>
        <taxon>Tripterygium</taxon>
    </lineage>
</organism>
<dbReference type="InParanoid" id="A0A7J7E0G8"/>
<comment type="caution">
    <text evidence="2">The sequence shown here is derived from an EMBL/GenBank/DDBJ whole genome shotgun (WGS) entry which is preliminary data.</text>
</comment>
<dbReference type="PANTHER" id="PTHR34145:SF68">
    <property type="entry name" value="FBD DOMAIN-CONTAINING PROTEIN"/>
    <property type="match status" value="1"/>
</dbReference>
<sequence>MEDREPLEFPVLRKLKNLKLRVYASHEQSLLVFASLIKAAPSLDRLVVQLTNLWGTIKRMRAQEVPKSPLRCLKVAELFGFSGRTVEMELATYLVKNAVMLEKVIIDPIPYRSIEWHFQNDDERLKRIQASRKCAMLLRSNFSLGNKLVFRDF</sequence>
<dbReference type="InterPro" id="IPR006566">
    <property type="entry name" value="FBD"/>
</dbReference>
<protein>
    <recommendedName>
        <fullName evidence="1">FBD domain-containing protein</fullName>
    </recommendedName>
</protein>
<gene>
    <name evidence="2" type="ORF">HS088_TW01G00047</name>
</gene>
<keyword evidence="3" id="KW-1185">Reference proteome</keyword>
<dbReference type="AlphaFoldDB" id="A0A7J7E0G8"/>
<accession>A0A7J7E0G8</accession>
<reference evidence="2 3" key="1">
    <citation type="journal article" date="2020" name="Nat. Commun.">
        <title>Genome of Tripterygium wilfordii and identification of cytochrome P450 involved in triptolide biosynthesis.</title>
        <authorList>
            <person name="Tu L."/>
            <person name="Su P."/>
            <person name="Zhang Z."/>
            <person name="Gao L."/>
            <person name="Wang J."/>
            <person name="Hu T."/>
            <person name="Zhou J."/>
            <person name="Zhang Y."/>
            <person name="Zhao Y."/>
            <person name="Liu Y."/>
            <person name="Song Y."/>
            <person name="Tong Y."/>
            <person name="Lu Y."/>
            <person name="Yang J."/>
            <person name="Xu C."/>
            <person name="Jia M."/>
            <person name="Peters R.J."/>
            <person name="Huang L."/>
            <person name="Gao W."/>
        </authorList>
    </citation>
    <scope>NUCLEOTIDE SEQUENCE [LARGE SCALE GENOMIC DNA]</scope>
    <source>
        <strain evidence="3">cv. XIE 37</strain>
        <tissue evidence="2">Leaf</tissue>
    </source>
</reference>